<evidence type="ECO:0000259" key="4">
    <source>
        <dbReference type="Pfam" id="PF23359"/>
    </source>
</evidence>
<dbReference type="InterPro" id="IPR055370">
    <property type="entry name" value="Lsr2_DNA-bd"/>
</dbReference>
<dbReference type="AlphaFoldDB" id="A0A1M4W0P9"/>
<evidence type="ECO:0000313" key="6">
    <source>
        <dbReference type="Proteomes" id="UP000184501"/>
    </source>
</evidence>
<accession>A0A1M4W0P9</accession>
<keyword evidence="6" id="KW-1185">Reference proteome</keyword>
<reference evidence="5 6" key="1">
    <citation type="submission" date="2016-11" db="EMBL/GenBank/DDBJ databases">
        <authorList>
            <person name="Jaros S."/>
            <person name="Januszkiewicz K."/>
            <person name="Wedrychowicz H."/>
        </authorList>
    </citation>
    <scope>NUCLEOTIDE SEQUENCE [LARGE SCALE GENOMIC DNA]</scope>
    <source>
        <strain evidence="5 6">DSM 44523</strain>
    </source>
</reference>
<sequence>MAQKVTVQLVDDLDGSEANETVEFALDGVTYQIDLSEANAEKLRKSLADFVGAARRAAGGRRRSAGRGPARPAPARPAAADREQNQAIREWARKRGMKVSDRGRIPADVLEAYHNEN</sequence>
<organism evidence="5 6">
    <name type="scientific">Streptoalloteichus hindustanus</name>
    <dbReference type="NCBI Taxonomy" id="2017"/>
    <lineage>
        <taxon>Bacteria</taxon>
        <taxon>Bacillati</taxon>
        <taxon>Actinomycetota</taxon>
        <taxon>Actinomycetes</taxon>
        <taxon>Pseudonocardiales</taxon>
        <taxon>Pseudonocardiaceae</taxon>
        <taxon>Streptoalloteichus</taxon>
    </lineage>
</organism>
<dbReference type="InterPro" id="IPR024412">
    <property type="entry name" value="Lsr2_dim_dom"/>
</dbReference>
<evidence type="ECO:0000256" key="2">
    <source>
        <dbReference type="SAM" id="MobiDB-lite"/>
    </source>
</evidence>
<keyword evidence="1" id="KW-0238">DNA-binding</keyword>
<dbReference type="Proteomes" id="UP000184501">
    <property type="component" value="Unassembled WGS sequence"/>
</dbReference>
<dbReference type="STRING" id="2017.SAMN05444320_101959"/>
<dbReference type="InterPro" id="IPR036625">
    <property type="entry name" value="E3-bd_dom_sf"/>
</dbReference>
<name>A0A1M4W0P9_STRHI</name>
<dbReference type="Gene3D" id="3.30.60.230">
    <property type="entry name" value="Lsr2, dimerization domain"/>
    <property type="match status" value="1"/>
</dbReference>
<feature type="region of interest" description="Disordered" evidence="2">
    <location>
        <begin position="55"/>
        <end position="86"/>
    </location>
</feature>
<dbReference type="GO" id="GO:0016746">
    <property type="term" value="F:acyltransferase activity"/>
    <property type="evidence" value="ECO:0007669"/>
    <property type="project" value="InterPro"/>
</dbReference>
<dbReference type="Gene3D" id="4.10.320.10">
    <property type="entry name" value="E3-binding domain"/>
    <property type="match status" value="1"/>
</dbReference>
<gene>
    <name evidence="5" type="ORF">SAMN05444320_101959</name>
</gene>
<dbReference type="EMBL" id="FQVN01000001">
    <property type="protein sequence ID" value="SHE74789.1"/>
    <property type="molecule type" value="Genomic_DNA"/>
</dbReference>
<dbReference type="InterPro" id="IPR042261">
    <property type="entry name" value="Lsr2-like_dimerization"/>
</dbReference>
<protein>
    <submittedName>
        <fullName evidence="5">Lsr2 protein</fullName>
    </submittedName>
</protein>
<evidence type="ECO:0000259" key="3">
    <source>
        <dbReference type="Pfam" id="PF11774"/>
    </source>
</evidence>
<dbReference type="Pfam" id="PF11774">
    <property type="entry name" value="Lsr2"/>
    <property type="match status" value="1"/>
</dbReference>
<dbReference type="Pfam" id="PF23359">
    <property type="entry name" value="Lsr2_DNA-bd"/>
    <property type="match status" value="1"/>
</dbReference>
<feature type="domain" description="Lsr2 dimerization" evidence="3">
    <location>
        <begin position="1"/>
        <end position="57"/>
    </location>
</feature>
<evidence type="ECO:0000313" key="5">
    <source>
        <dbReference type="EMBL" id="SHE74789.1"/>
    </source>
</evidence>
<feature type="domain" description="Lsr2 DNA-binding" evidence="4">
    <location>
        <begin position="80"/>
        <end position="114"/>
    </location>
</feature>
<dbReference type="RefSeq" id="WP_073480006.1">
    <property type="nucleotide sequence ID" value="NZ_FQVN01000001.1"/>
</dbReference>
<evidence type="ECO:0000256" key="1">
    <source>
        <dbReference type="ARBA" id="ARBA00023125"/>
    </source>
</evidence>
<proteinExistence type="predicted"/>
<dbReference type="GO" id="GO:0003677">
    <property type="term" value="F:DNA binding"/>
    <property type="evidence" value="ECO:0007669"/>
    <property type="project" value="UniProtKB-KW"/>
</dbReference>
<dbReference type="OrthoDB" id="4113332at2"/>